<dbReference type="Proteomes" id="UP000279859">
    <property type="component" value="Unassembled WGS sequence"/>
</dbReference>
<evidence type="ECO:0000313" key="1">
    <source>
        <dbReference type="EMBL" id="RNE67443.1"/>
    </source>
</evidence>
<protein>
    <submittedName>
        <fullName evidence="1">Uncharacterized protein</fullName>
    </submittedName>
</protein>
<organism evidence="1 2">
    <name type="scientific">Cryobacterium tepidiphilum</name>
    <dbReference type="NCBI Taxonomy" id="2486026"/>
    <lineage>
        <taxon>Bacteria</taxon>
        <taxon>Bacillati</taxon>
        <taxon>Actinomycetota</taxon>
        <taxon>Actinomycetes</taxon>
        <taxon>Micrococcales</taxon>
        <taxon>Microbacteriaceae</taxon>
        <taxon>Cryobacterium</taxon>
    </lineage>
</organism>
<proteinExistence type="predicted"/>
<dbReference type="OrthoDB" id="5175688at2"/>
<accession>A0A3M8LPP1</accession>
<evidence type="ECO:0000313" key="2">
    <source>
        <dbReference type="Proteomes" id="UP000279859"/>
    </source>
</evidence>
<gene>
    <name evidence="1" type="ORF">EEJ31_01360</name>
</gene>
<dbReference type="EMBL" id="RDSR01000001">
    <property type="protein sequence ID" value="RNE67443.1"/>
    <property type="molecule type" value="Genomic_DNA"/>
</dbReference>
<comment type="caution">
    <text evidence="1">The sequence shown here is derived from an EMBL/GenBank/DDBJ whole genome shotgun (WGS) entry which is preliminary data.</text>
</comment>
<dbReference type="AlphaFoldDB" id="A0A3M8LPP1"/>
<keyword evidence="2" id="KW-1185">Reference proteome</keyword>
<reference evidence="1 2" key="1">
    <citation type="submission" date="2018-11" db="EMBL/GenBank/DDBJ databases">
        <title>Cryobacterium sp. nov., isolated from rhizosphere soil of lettuce.</title>
        <authorList>
            <person name="Wang Y."/>
        </authorList>
    </citation>
    <scope>NUCLEOTIDE SEQUENCE [LARGE SCALE GENOMIC DNA]</scope>
    <source>
        <strain evidence="1 2">NEAU-85</strain>
    </source>
</reference>
<sequence length="301" mass="33650">MIQPEPDDQAQPPGQIHLVGGVNFSTWPDLKWARGNTHTKALEASFVEWSASAPVSVEGVLRDDRQGIDLVASVPRGIPKHEWALLLGDALHNFRSAFDALAWGMAHFNDAQPSKPKSIYFPICNDQKQWNDAVKSWVGELDPEFQHRLHVLQPFNYLPPGMLSLLRMLHDLDIQDKHKDFLTVSADMNGLSLDGAFFKYEDADVVATPRLEMRTDVKFGDGVVLGTLHAGANIETLGRMILRPVMQVQLTWEGQTFDVGSMLTQFVTETRRHLDILMHGLAPLDDGEGEWLPLDVESLPS</sequence>
<dbReference type="RefSeq" id="WP_123044473.1">
    <property type="nucleotide sequence ID" value="NZ_RDSR01000001.1"/>
</dbReference>
<name>A0A3M8LPP1_9MICO</name>